<feature type="domain" description="Phosphatidic acid phosphatase type 2/haloperoxidase" evidence="8">
    <location>
        <begin position="51"/>
        <end position="161"/>
    </location>
</feature>
<evidence type="ECO:0000256" key="5">
    <source>
        <dbReference type="ARBA" id="ARBA00022989"/>
    </source>
</evidence>
<gene>
    <name evidence="9" type="ORF">E7201_07255</name>
</gene>
<proteinExistence type="predicted"/>
<dbReference type="InterPro" id="IPR000326">
    <property type="entry name" value="PAP2/HPO"/>
</dbReference>
<feature type="transmembrane region" description="Helical" evidence="7">
    <location>
        <begin position="93"/>
        <end position="113"/>
    </location>
</feature>
<keyword evidence="2" id="KW-1003">Cell membrane</keyword>
<keyword evidence="5 7" id="KW-1133">Transmembrane helix</keyword>
<dbReference type="SMART" id="SM00014">
    <property type="entry name" value="acidPPc"/>
    <property type="match status" value="1"/>
</dbReference>
<evidence type="ECO:0000256" key="4">
    <source>
        <dbReference type="ARBA" id="ARBA00022801"/>
    </source>
</evidence>
<keyword evidence="3 7" id="KW-0812">Transmembrane</keyword>
<protein>
    <submittedName>
        <fullName evidence="9">Phosphatase PAP2 family protein</fullName>
    </submittedName>
</protein>
<evidence type="ECO:0000259" key="8">
    <source>
        <dbReference type="SMART" id="SM00014"/>
    </source>
</evidence>
<evidence type="ECO:0000256" key="2">
    <source>
        <dbReference type="ARBA" id="ARBA00022475"/>
    </source>
</evidence>
<dbReference type="Proteomes" id="UP000761380">
    <property type="component" value="Unassembled WGS sequence"/>
</dbReference>
<dbReference type="Pfam" id="PF01569">
    <property type="entry name" value="PAP2"/>
    <property type="match status" value="1"/>
</dbReference>
<keyword evidence="6 7" id="KW-0472">Membrane</keyword>
<name>A0A927WT35_SELRU</name>
<feature type="transmembrane region" description="Helical" evidence="7">
    <location>
        <begin position="120"/>
        <end position="140"/>
    </location>
</feature>
<evidence type="ECO:0000313" key="10">
    <source>
        <dbReference type="Proteomes" id="UP000761380"/>
    </source>
</evidence>
<evidence type="ECO:0000313" key="9">
    <source>
        <dbReference type="EMBL" id="MBE6092944.1"/>
    </source>
</evidence>
<feature type="transmembrane region" description="Helical" evidence="7">
    <location>
        <begin position="53"/>
        <end position="73"/>
    </location>
</feature>
<evidence type="ECO:0000256" key="3">
    <source>
        <dbReference type="ARBA" id="ARBA00022692"/>
    </source>
</evidence>
<dbReference type="CDD" id="cd03392">
    <property type="entry name" value="PAP2_like_2"/>
    <property type="match status" value="1"/>
</dbReference>
<organism evidence="9 10">
    <name type="scientific">Selenomonas ruminantium</name>
    <dbReference type="NCBI Taxonomy" id="971"/>
    <lineage>
        <taxon>Bacteria</taxon>
        <taxon>Bacillati</taxon>
        <taxon>Bacillota</taxon>
        <taxon>Negativicutes</taxon>
        <taxon>Selenomonadales</taxon>
        <taxon>Selenomonadaceae</taxon>
        <taxon>Selenomonas</taxon>
    </lineage>
</organism>
<comment type="subcellular location">
    <subcellularLocation>
        <location evidence="1">Cell membrane</location>
        <topology evidence="1">Multi-pass membrane protein</topology>
    </subcellularLocation>
</comment>
<evidence type="ECO:0000256" key="7">
    <source>
        <dbReference type="SAM" id="Phobius"/>
    </source>
</evidence>
<comment type="caution">
    <text evidence="9">The sequence shown here is derived from an EMBL/GenBank/DDBJ whole genome shotgun (WGS) entry which is preliminary data.</text>
</comment>
<dbReference type="GO" id="GO:0005886">
    <property type="term" value="C:plasma membrane"/>
    <property type="evidence" value="ECO:0007669"/>
    <property type="project" value="UniProtKB-SubCell"/>
</dbReference>
<accession>A0A927WT35</accession>
<dbReference type="AlphaFoldDB" id="A0A927WT35"/>
<feature type="transmembrane region" description="Helical" evidence="7">
    <location>
        <begin position="21"/>
        <end position="44"/>
    </location>
</feature>
<dbReference type="SUPFAM" id="SSF48317">
    <property type="entry name" value="Acid phosphatase/Vanadium-dependent haloperoxidase"/>
    <property type="match status" value="1"/>
</dbReference>
<sequence>MDKAILIGIQEYIRNDYLTPVMLFVTGIGNFGAVWLFMAMLLAFRRSSRGQGLLLLIAILFCGGIGECIKHAVMRPRPFLQIPDLILLGPVPHSFSFPSGHTICAFALAFIVWRLYRGWVRILVMALAVVMAFSRLYLGAHYPTDVLAGVVVAYLGSAFVWRMGKKIGRVIDVG</sequence>
<feature type="transmembrane region" description="Helical" evidence="7">
    <location>
        <begin position="146"/>
        <end position="164"/>
    </location>
</feature>
<dbReference type="PANTHER" id="PTHR14969:SF62">
    <property type="entry name" value="DECAPRENYLPHOSPHORYL-5-PHOSPHORIBOSE PHOSPHATASE RV3807C-RELATED"/>
    <property type="match status" value="1"/>
</dbReference>
<keyword evidence="4" id="KW-0378">Hydrolase</keyword>
<reference evidence="9" key="1">
    <citation type="submission" date="2019-04" db="EMBL/GenBank/DDBJ databases">
        <title>Evolution of Biomass-Degrading Anaerobic Consortia Revealed by Metagenomics.</title>
        <authorList>
            <person name="Peng X."/>
        </authorList>
    </citation>
    <scope>NUCLEOTIDE SEQUENCE</scope>
    <source>
        <strain evidence="9">SIG240</strain>
    </source>
</reference>
<dbReference type="Gene3D" id="1.20.144.10">
    <property type="entry name" value="Phosphatidic acid phosphatase type 2/haloperoxidase"/>
    <property type="match status" value="2"/>
</dbReference>
<evidence type="ECO:0000256" key="1">
    <source>
        <dbReference type="ARBA" id="ARBA00004651"/>
    </source>
</evidence>
<evidence type="ECO:0000256" key="6">
    <source>
        <dbReference type="ARBA" id="ARBA00023136"/>
    </source>
</evidence>
<dbReference type="InterPro" id="IPR036938">
    <property type="entry name" value="PAP2/HPO_sf"/>
</dbReference>
<dbReference type="PANTHER" id="PTHR14969">
    <property type="entry name" value="SPHINGOSINE-1-PHOSPHATE PHOSPHOHYDROLASE"/>
    <property type="match status" value="1"/>
</dbReference>
<dbReference type="EMBL" id="SVBY01000046">
    <property type="protein sequence ID" value="MBE6092944.1"/>
    <property type="molecule type" value="Genomic_DNA"/>
</dbReference>
<dbReference type="GO" id="GO:0016787">
    <property type="term" value="F:hydrolase activity"/>
    <property type="evidence" value="ECO:0007669"/>
    <property type="project" value="UniProtKB-KW"/>
</dbReference>